<dbReference type="GO" id="GO:0042555">
    <property type="term" value="C:MCM complex"/>
    <property type="evidence" value="ECO:0007669"/>
    <property type="project" value="TreeGrafter"/>
</dbReference>
<evidence type="ECO:0000259" key="3">
    <source>
        <dbReference type="Pfam" id="PF00493"/>
    </source>
</evidence>
<dbReference type="GO" id="GO:1990518">
    <property type="term" value="F:single-stranded 3'-5' DNA helicase activity"/>
    <property type="evidence" value="ECO:0007669"/>
    <property type="project" value="TreeGrafter"/>
</dbReference>
<keyword evidence="5" id="KW-1185">Reference proteome</keyword>
<name>A0A835D2V0_TETSI</name>
<keyword evidence="1" id="KW-0547">Nucleotide-binding</keyword>
<dbReference type="GO" id="GO:0003697">
    <property type="term" value="F:single-stranded DNA binding"/>
    <property type="evidence" value="ECO:0007669"/>
    <property type="project" value="TreeGrafter"/>
</dbReference>
<keyword evidence="2" id="KW-0067">ATP-binding</keyword>
<evidence type="ECO:0000313" key="4">
    <source>
        <dbReference type="EMBL" id="KAF8388563.1"/>
    </source>
</evidence>
<dbReference type="GO" id="GO:1902969">
    <property type="term" value="P:mitotic DNA replication"/>
    <property type="evidence" value="ECO:0007669"/>
    <property type="project" value="TreeGrafter"/>
</dbReference>
<dbReference type="InterPro" id="IPR027417">
    <property type="entry name" value="P-loop_NTPase"/>
</dbReference>
<accession>A0A835D2V0</accession>
<evidence type="ECO:0000313" key="5">
    <source>
        <dbReference type="Proteomes" id="UP000655225"/>
    </source>
</evidence>
<protein>
    <recommendedName>
        <fullName evidence="3">MCM C-terminal AAA(+) ATPase domain-containing protein</fullName>
    </recommendedName>
</protein>
<dbReference type="InterPro" id="IPR031327">
    <property type="entry name" value="MCM"/>
</dbReference>
<dbReference type="PANTHER" id="PTHR11630">
    <property type="entry name" value="DNA REPLICATION LICENSING FACTOR MCM FAMILY MEMBER"/>
    <property type="match status" value="1"/>
</dbReference>
<dbReference type="PANTHER" id="PTHR11630:SF43">
    <property type="entry name" value="DNA REPLICATION LICENSING FACTOR MCM6"/>
    <property type="match status" value="1"/>
</dbReference>
<proteinExistence type="predicted"/>
<dbReference type="Pfam" id="PF00493">
    <property type="entry name" value="MCM"/>
    <property type="match status" value="1"/>
</dbReference>
<dbReference type="Proteomes" id="UP000655225">
    <property type="component" value="Unassembled WGS sequence"/>
</dbReference>
<evidence type="ECO:0000256" key="1">
    <source>
        <dbReference type="ARBA" id="ARBA00022741"/>
    </source>
</evidence>
<dbReference type="GO" id="GO:0005634">
    <property type="term" value="C:nucleus"/>
    <property type="evidence" value="ECO:0007669"/>
    <property type="project" value="TreeGrafter"/>
</dbReference>
<comment type="caution">
    <text evidence="4">The sequence shown here is derived from an EMBL/GenBank/DDBJ whole genome shotgun (WGS) entry which is preliminary data.</text>
</comment>
<sequence>MCTSRLQLCKIKEIKEGFSREEAEDLPPPVKQKMTDEALKAWNNVSLPPAILSRFDLVYVMIGDLDDQTDYHIAHHIVRVNKKHEDALAPAFTTVLVKCYIVFVKSLKPKVCLLFLEIGEVIQLLGVVRQLETLIRLSEAFPRSHLEL</sequence>
<dbReference type="EMBL" id="JABCRI010000020">
    <property type="protein sequence ID" value="KAF8388563.1"/>
    <property type="molecule type" value="Genomic_DNA"/>
</dbReference>
<dbReference type="Gene3D" id="3.40.50.300">
    <property type="entry name" value="P-loop containing nucleotide triphosphate hydrolases"/>
    <property type="match status" value="1"/>
</dbReference>
<dbReference type="GO" id="GO:0000727">
    <property type="term" value="P:double-strand break repair via break-induced replication"/>
    <property type="evidence" value="ECO:0007669"/>
    <property type="project" value="TreeGrafter"/>
</dbReference>
<dbReference type="AlphaFoldDB" id="A0A835D2V0"/>
<dbReference type="InterPro" id="IPR001208">
    <property type="entry name" value="MCM_dom"/>
</dbReference>
<evidence type="ECO:0000256" key="2">
    <source>
        <dbReference type="ARBA" id="ARBA00022840"/>
    </source>
</evidence>
<dbReference type="OrthoDB" id="1744952at2759"/>
<organism evidence="4 5">
    <name type="scientific">Tetracentron sinense</name>
    <name type="common">Spur-leaf</name>
    <dbReference type="NCBI Taxonomy" id="13715"/>
    <lineage>
        <taxon>Eukaryota</taxon>
        <taxon>Viridiplantae</taxon>
        <taxon>Streptophyta</taxon>
        <taxon>Embryophyta</taxon>
        <taxon>Tracheophyta</taxon>
        <taxon>Spermatophyta</taxon>
        <taxon>Magnoliopsida</taxon>
        <taxon>Trochodendrales</taxon>
        <taxon>Trochodendraceae</taxon>
        <taxon>Tetracentron</taxon>
    </lineage>
</organism>
<dbReference type="GO" id="GO:0005524">
    <property type="term" value="F:ATP binding"/>
    <property type="evidence" value="ECO:0007669"/>
    <property type="project" value="UniProtKB-KW"/>
</dbReference>
<reference evidence="4 5" key="1">
    <citation type="submission" date="2020-04" db="EMBL/GenBank/DDBJ databases">
        <title>Plant Genome Project.</title>
        <authorList>
            <person name="Zhang R.-G."/>
        </authorList>
    </citation>
    <scope>NUCLEOTIDE SEQUENCE [LARGE SCALE GENOMIC DNA]</scope>
    <source>
        <strain evidence="4">YNK0</strain>
        <tissue evidence="4">Leaf</tissue>
    </source>
</reference>
<feature type="domain" description="MCM C-terminal AAA(+) ATPase" evidence="3">
    <location>
        <begin position="36"/>
        <end position="80"/>
    </location>
</feature>
<gene>
    <name evidence="4" type="ORF">HHK36_027238</name>
</gene>